<gene>
    <name evidence="1" type="ORF">L873DRAFT_1683102</name>
</gene>
<reference evidence="1 2" key="1">
    <citation type="journal article" date="2018" name="Nat. Ecol. Evol.">
        <title>Pezizomycetes genomes reveal the molecular basis of ectomycorrhizal truffle lifestyle.</title>
        <authorList>
            <person name="Murat C."/>
            <person name="Payen T."/>
            <person name="Noel B."/>
            <person name="Kuo A."/>
            <person name="Morin E."/>
            <person name="Chen J."/>
            <person name="Kohler A."/>
            <person name="Krizsan K."/>
            <person name="Balestrini R."/>
            <person name="Da Silva C."/>
            <person name="Montanini B."/>
            <person name="Hainaut M."/>
            <person name="Levati E."/>
            <person name="Barry K.W."/>
            <person name="Belfiori B."/>
            <person name="Cichocki N."/>
            <person name="Clum A."/>
            <person name="Dockter R.B."/>
            <person name="Fauchery L."/>
            <person name="Guy J."/>
            <person name="Iotti M."/>
            <person name="Le Tacon F."/>
            <person name="Lindquist E.A."/>
            <person name="Lipzen A."/>
            <person name="Malagnac F."/>
            <person name="Mello A."/>
            <person name="Molinier V."/>
            <person name="Miyauchi S."/>
            <person name="Poulain J."/>
            <person name="Riccioni C."/>
            <person name="Rubini A."/>
            <person name="Sitrit Y."/>
            <person name="Splivallo R."/>
            <person name="Traeger S."/>
            <person name="Wang M."/>
            <person name="Zifcakova L."/>
            <person name="Wipf D."/>
            <person name="Zambonelli A."/>
            <person name="Paolocci F."/>
            <person name="Nowrousian M."/>
            <person name="Ottonello S."/>
            <person name="Baldrian P."/>
            <person name="Spatafora J.W."/>
            <person name="Henrissat B."/>
            <person name="Nagy L.G."/>
            <person name="Aury J.M."/>
            <person name="Wincker P."/>
            <person name="Grigoriev I.V."/>
            <person name="Bonfante P."/>
            <person name="Martin F.M."/>
        </authorList>
    </citation>
    <scope>NUCLEOTIDE SEQUENCE [LARGE SCALE GENOMIC DNA]</scope>
    <source>
        <strain evidence="1 2">120613-1</strain>
    </source>
</reference>
<dbReference type="GO" id="GO:0019239">
    <property type="term" value="F:deaminase activity"/>
    <property type="evidence" value="ECO:0007669"/>
    <property type="project" value="TreeGrafter"/>
</dbReference>
<dbReference type="InterPro" id="IPR006175">
    <property type="entry name" value="YjgF/YER057c/UK114"/>
</dbReference>
<dbReference type="PANTHER" id="PTHR11803">
    <property type="entry name" value="2-IMINOBUTANOATE/2-IMINOPROPANOATE DEAMINASE RIDA"/>
    <property type="match status" value="1"/>
</dbReference>
<dbReference type="Proteomes" id="UP000276215">
    <property type="component" value="Unassembled WGS sequence"/>
</dbReference>
<dbReference type="AlphaFoldDB" id="A0A3N4JMP8"/>
<dbReference type="STRING" id="1336337.A0A3N4JMP8"/>
<keyword evidence="2" id="KW-1185">Reference proteome</keyword>
<sequence length="137" mass="15255">MSHLQYYAYDGVGKRNLEKYYYSQAVRIDNRIECAGQGGWNPQTGELAPTIQGQIEKTFENIDLNLRDAGGAGWSQVYKIRSYHIELSPEALGATIAAIRKWCPDHAPVWTCVGVIALGEEGMLVEIEVEAQIPREG</sequence>
<dbReference type="CDD" id="cd06152">
    <property type="entry name" value="YjgF_YER057c_UK114_like_4"/>
    <property type="match status" value="1"/>
</dbReference>
<evidence type="ECO:0000313" key="1">
    <source>
        <dbReference type="EMBL" id="RPA99515.1"/>
    </source>
</evidence>
<name>A0A3N4JMP8_9PEZI</name>
<dbReference type="PANTHER" id="PTHR11803:SF39">
    <property type="entry name" value="2-IMINOBUTANOATE_2-IMINOPROPANOATE DEAMINASE"/>
    <property type="match status" value="1"/>
</dbReference>
<dbReference type="Pfam" id="PF01042">
    <property type="entry name" value="Ribonuc_L-PSP"/>
    <property type="match status" value="1"/>
</dbReference>
<proteinExistence type="predicted"/>
<accession>A0A3N4JMP8</accession>
<dbReference type="InterPro" id="IPR035959">
    <property type="entry name" value="RutC-like_sf"/>
</dbReference>
<evidence type="ECO:0000313" key="2">
    <source>
        <dbReference type="Proteomes" id="UP000276215"/>
    </source>
</evidence>
<organism evidence="1 2">
    <name type="scientific">Choiromyces venosus 120613-1</name>
    <dbReference type="NCBI Taxonomy" id="1336337"/>
    <lineage>
        <taxon>Eukaryota</taxon>
        <taxon>Fungi</taxon>
        <taxon>Dikarya</taxon>
        <taxon>Ascomycota</taxon>
        <taxon>Pezizomycotina</taxon>
        <taxon>Pezizomycetes</taxon>
        <taxon>Pezizales</taxon>
        <taxon>Tuberaceae</taxon>
        <taxon>Choiromyces</taxon>
    </lineage>
</organism>
<protein>
    <submittedName>
        <fullName evidence="1">YjgF-like protein</fullName>
    </submittedName>
</protein>
<dbReference type="SUPFAM" id="SSF55298">
    <property type="entry name" value="YjgF-like"/>
    <property type="match status" value="1"/>
</dbReference>
<dbReference type="Gene3D" id="3.30.1330.40">
    <property type="entry name" value="RutC-like"/>
    <property type="match status" value="1"/>
</dbReference>
<dbReference type="EMBL" id="ML120386">
    <property type="protein sequence ID" value="RPA99515.1"/>
    <property type="molecule type" value="Genomic_DNA"/>
</dbReference>
<dbReference type="OrthoDB" id="309640at2759"/>
<dbReference type="GO" id="GO:0005829">
    <property type="term" value="C:cytosol"/>
    <property type="evidence" value="ECO:0007669"/>
    <property type="project" value="TreeGrafter"/>
</dbReference>
<dbReference type="GO" id="GO:0005739">
    <property type="term" value="C:mitochondrion"/>
    <property type="evidence" value="ECO:0007669"/>
    <property type="project" value="TreeGrafter"/>
</dbReference>